<evidence type="ECO:0000256" key="9">
    <source>
        <dbReference type="ARBA" id="ARBA00023015"/>
    </source>
</evidence>
<feature type="compositionally biased region" description="Polar residues" evidence="14">
    <location>
        <begin position="78"/>
        <end position="88"/>
    </location>
</feature>
<keyword evidence="8" id="KW-0779">Telomere</keyword>
<feature type="region of interest" description="Disordered" evidence="14">
    <location>
        <begin position="1"/>
        <end position="26"/>
    </location>
</feature>
<evidence type="ECO:0000256" key="8">
    <source>
        <dbReference type="ARBA" id="ARBA00022895"/>
    </source>
</evidence>
<reference evidence="15" key="1">
    <citation type="submission" date="2023-06" db="EMBL/GenBank/DDBJ databases">
        <title>Genome-scale phylogeny and comparative genomics of the fungal order Sordariales.</title>
        <authorList>
            <consortium name="Lawrence Berkeley National Laboratory"/>
            <person name="Hensen N."/>
            <person name="Bonometti L."/>
            <person name="Westerberg I."/>
            <person name="Brannstrom I.O."/>
            <person name="Guillou S."/>
            <person name="Cros-Aarteil S."/>
            <person name="Calhoun S."/>
            <person name="Haridas S."/>
            <person name="Kuo A."/>
            <person name="Mondo S."/>
            <person name="Pangilinan J."/>
            <person name="Riley R."/>
            <person name="Labutti K."/>
            <person name="Andreopoulos B."/>
            <person name="Lipzen A."/>
            <person name="Chen C."/>
            <person name="Yanf M."/>
            <person name="Daum C."/>
            <person name="Ng V."/>
            <person name="Clum A."/>
            <person name="Steindorff A."/>
            <person name="Ohm R."/>
            <person name="Martin F."/>
            <person name="Silar P."/>
            <person name="Natvig D."/>
            <person name="Lalanne C."/>
            <person name="Gautier V."/>
            <person name="Ament-Velasquez S.L."/>
            <person name="Kruys A."/>
            <person name="Hutchinson M.I."/>
            <person name="Powell A.J."/>
            <person name="Barry K."/>
            <person name="Miller A.N."/>
            <person name="Grigoriev I.V."/>
            <person name="Debuchy R."/>
            <person name="Gladieux P."/>
            <person name="Thoren M.H."/>
            <person name="Johannesson H."/>
        </authorList>
    </citation>
    <scope>NUCLEOTIDE SEQUENCE</scope>
    <source>
        <strain evidence="15">PSN4</strain>
    </source>
</reference>
<feature type="compositionally biased region" description="Acidic residues" evidence="14">
    <location>
        <begin position="95"/>
        <end position="104"/>
    </location>
</feature>
<dbReference type="Pfam" id="PF08738">
    <property type="entry name" value="Gon7"/>
    <property type="match status" value="1"/>
</dbReference>
<keyword evidence="6" id="KW-0158">Chromosome</keyword>
<comment type="subcellular location">
    <subcellularLocation>
        <location evidence="2">Chromosome</location>
        <location evidence="2">Telomere</location>
    </subcellularLocation>
    <subcellularLocation>
        <location evidence="1">Nucleus</location>
    </subcellularLocation>
</comment>
<sequence length="104" mass="11262">MSEPNGDPKTSAPTLSATYTSSGGNEPFTVNIPIAAPSAGASSVEQRTAYLQRLRDAALRVQDQVNRELTERMEQDNAKAQQSASGINDSKEEENYGEEVQEDD</sequence>
<evidence type="ECO:0000256" key="3">
    <source>
        <dbReference type="ARBA" id="ARBA00008529"/>
    </source>
</evidence>
<gene>
    <name evidence="15" type="ORF">QBC47DRAFT_402747</name>
</gene>
<keyword evidence="12" id="KW-0539">Nucleus</keyword>
<evidence type="ECO:0000313" key="16">
    <source>
        <dbReference type="Proteomes" id="UP001239445"/>
    </source>
</evidence>
<evidence type="ECO:0000256" key="4">
    <source>
        <dbReference type="ARBA" id="ARBA00011534"/>
    </source>
</evidence>
<accession>A0AAJ0B9S6</accession>
<evidence type="ECO:0000256" key="2">
    <source>
        <dbReference type="ARBA" id="ARBA00004574"/>
    </source>
</evidence>
<feature type="compositionally biased region" description="Polar residues" evidence="14">
    <location>
        <begin position="11"/>
        <end position="24"/>
    </location>
</feature>
<keyword evidence="11" id="KW-0804">Transcription</keyword>
<comment type="function">
    <text evidence="13">Component of the EKC/KEOPS complex that is required for the formation of a threonylcarbamoyl group on adenosine at position 37 (t(6)A37) in tRNAs that read codons beginning with adenine. The complex is probably involved in the transfer of the threonylcarbamoyl moiety of threonylcarbamoyl-AMP (TC-AMP) to the N6 group of A37. GON7 likely plays a supporting role to the catalytic subunit KAE1 in the complex. The EKC/KEOPS complex also promotes both telomere uncapping and telomere elongation. The complex is required for efficient recruitment of transcriptional coactivators.</text>
</comment>
<evidence type="ECO:0000256" key="12">
    <source>
        <dbReference type="ARBA" id="ARBA00023242"/>
    </source>
</evidence>
<proteinExistence type="inferred from homology"/>
<keyword evidence="10" id="KW-0010">Activator</keyword>
<evidence type="ECO:0000256" key="7">
    <source>
        <dbReference type="ARBA" id="ARBA00022694"/>
    </source>
</evidence>
<feature type="region of interest" description="Disordered" evidence="14">
    <location>
        <begin position="65"/>
        <end position="104"/>
    </location>
</feature>
<evidence type="ECO:0000256" key="6">
    <source>
        <dbReference type="ARBA" id="ARBA00022454"/>
    </source>
</evidence>
<keyword evidence="7" id="KW-0819">tRNA processing</keyword>
<protein>
    <recommendedName>
        <fullName evidence="5">EKC/KEOPS complex subunit GON7</fullName>
    </recommendedName>
</protein>
<comment type="caution">
    <text evidence="15">The sequence shown here is derived from an EMBL/GenBank/DDBJ whole genome shotgun (WGS) entry which is preliminary data.</text>
</comment>
<keyword evidence="9" id="KW-0805">Transcription regulation</keyword>
<evidence type="ECO:0000256" key="5">
    <source>
        <dbReference type="ARBA" id="ARBA00019746"/>
    </source>
</evidence>
<dbReference type="GO" id="GO:0008033">
    <property type="term" value="P:tRNA processing"/>
    <property type="evidence" value="ECO:0007669"/>
    <property type="project" value="UniProtKB-KW"/>
</dbReference>
<name>A0AAJ0B9S6_9PEZI</name>
<organism evidence="15 16">
    <name type="scientific">Echria macrotheca</name>
    <dbReference type="NCBI Taxonomy" id="438768"/>
    <lineage>
        <taxon>Eukaryota</taxon>
        <taxon>Fungi</taxon>
        <taxon>Dikarya</taxon>
        <taxon>Ascomycota</taxon>
        <taxon>Pezizomycotina</taxon>
        <taxon>Sordariomycetes</taxon>
        <taxon>Sordariomycetidae</taxon>
        <taxon>Sordariales</taxon>
        <taxon>Schizotheciaceae</taxon>
        <taxon>Echria</taxon>
    </lineage>
</organism>
<evidence type="ECO:0000256" key="14">
    <source>
        <dbReference type="SAM" id="MobiDB-lite"/>
    </source>
</evidence>
<comment type="subunit">
    <text evidence="4">Component of the EKC/KEOPS complex composed of at least BUD32, CGI121, GON7, KAE1 and PCC1; the whole complex dimerizes.</text>
</comment>
<evidence type="ECO:0000256" key="10">
    <source>
        <dbReference type="ARBA" id="ARBA00023159"/>
    </source>
</evidence>
<dbReference type="EMBL" id="MU839835">
    <property type="protein sequence ID" value="KAK1754325.1"/>
    <property type="molecule type" value="Genomic_DNA"/>
</dbReference>
<evidence type="ECO:0000256" key="11">
    <source>
        <dbReference type="ARBA" id="ARBA00023163"/>
    </source>
</evidence>
<dbReference type="InterPro" id="IPR014849">
    <property type="entry name" value="EKC/KEOPS_Gon7"/>
</dbReference>
<dbReference type="GO" id="GO:0000781">
    <property type="term" value="C:chromosome, telomeric region"/>
    <property type="evidence" value="ECO:0007669"/>
    <property type="project" value="UniProtKB-SubCell"/>
</dbReference>
<evidence type="ECO:0000256" key="13">
    <source>
        <dbReference type="ARBA" id="ARBA00025393"/>
    </source>
</evidence>
<dbReference type="Proteomes" id="UP001239445">
    <property type="component" value="Unassembled WGS sequence"/>
</dbReference>
<dbReference type="GO" id="GO:0005634">
    <property type="term" value="C:nucleus"/>
    <property type="evidence" value="ECO:0007669"/>
    <property type="project" value="UniProtKB-SubCell"/>
</dbReference>
<dbReference type="AlphaFoldDB" id="A0AAJ0B9S6"/>
<comment type="similarity">
    <text evidence="3">Belongs to the GON7 family.</text>
</comment>
<feature type="compositionally biased region" description="Basic and acidic residues" evidence="14">
    <location>
        <begin position="65"/>
        <end position="77"/>
    </location>
</feature>
<evidence type="ECO:0000313" key="15">
    <source>
        <dbReference type="EMBL" id="KAK1754325.1"/>
    </source>
</evidence>
<evidence type="ECO:0000256" key="1">
    <source>
        <dbReference type="ARBA" id="ARBA00004123"/>
    </source>
</evidence>
<keyword evidence="16" id="KW-1185">Reference proteome</keyword>